<dbReference type="EMBL" id="LNYW01000049">
    <property type="protein sequence ID" value="KTD59281.1"/>
    <property type="molecule type" value="Genomic_DNA"/>
</dbReference>
<dbReference type="PANTHER" id="PTHR10696">
    <property type="entry name" value="GAMMA-BUTYROBETAINE HYDROXYLASE-RELATED"/>
    <property type="match status" value="1"/>
</dbReference>
<keyword evidence="2" id="KW-0560">Oxidoreductase</keyword>
<organism evidence="5 6">
    <name type="scientific">Legionella shakespearei DSM 23087</name>
    <dbReference type="NCBI Taxonomy" id="1122169"/>
    <lineage>
        <taxon>Bacteria</taxon>
        <taxon>Pseudomonadati</taxon>
        <taxon>Pseudomonadota</taxon>
        <taxon>Gammaproteobacteria</taxon>
        <taxon>Legionellales</taxon>
        <taxon>Legionellaceae</taxon>
        <taxon>Legionella</taxon>
    </lineage>
</organism>
<protein>
    <submittedName>
        <fullName evidence="5">Taurine catabolism dioxygenase TauD, TfdA family</fullName>
    </submittedName>
</protein>
<dbReference type="STRING" id="1122169.Lsha_1977"/>
<name>A0A0W0YQY3_9GAMM</name>
<reference evidence="5 6" key="1">
    <citation type="submission" date="2015-11" db="EMBL/GenBank/DDBJ databases">
        <title>Genomic analysis of 38 Legionella species identifies large and diverse effector repertoires.</title>
        <authorList>
            <person name="Burstein D."/>
            <person name="Amaro F."/>
            <person name="Zusman T."/>
            <person name="Lifshitz Z."/>
            <person name="Cohen O."/>
            <person name="Gilbert J.A."/>
            <person name="Pupko T."/>
            <person name="Shuman H.A."/>
            <person name="Segal G."/>
        </authorList>
    </citation>
    <scope>NUCLEOTIDE SEQUENCE [LARGE SCALE GENOMIC DNA]</scope>
    <source>
        <strain evidence="5 6">ATCC 49655</strain>
    </source>
</reference>
<gene>
    <name evidence="5" type="ORF">Lsha_1977</name>
</gene>
<dbReference type="Pfam" id="PF02668">
    <property type="entry name" value="TauD"/>
    <property type="match status" value="1"/>
</dbReference>
<comment type="caution">
    <text evidence="5">The sequence shown here is derived from an EMBL/GenBank/DDBJ whole genome shotgun (WGS) entry which is preliminary data.</text>
</comment>
<keyword evidence="6" id="KW-1185">Reference proteome</keyword>
<dbReference type="AlphaFoldDB" id="A0A0W0YQY3"/>
<dbReference type="InterPro" id="IPR042098">
    <property type="entry name" value="TauD-like_sf"/>
</dbReference>
<feature type="domain" description="TauD/TfdA-like" evidence="4">
    <location>
        <begin position="38"/>
        <end position="256"/>
    </location>
</feature>
<dbReference type="Gene3D" id="3.60.130.10">
    <property type="entry name" value="Clavaminate synthase-like"/>
    <property type="match status" value="1"/>
</dbReference>
<evidence type="ECO:0000313" key="6">
    <source>
        <dbReference type="Proteomes" id="UP000054600"/>
    </source>
</evidence>
<dbReference type="PANTHER" id="PTHR10696:SF56">
    <property type="entry name" value="TAUD_TFDA-LIKE DOMAIN-CONTAINING PROTEIN"/>
    <property type="match status" value="1"/>
</dbReference>
<dbReference type="Proteomes" id="UP000054600">
    <property type="component" value="Unassembled WGS sequence"/>
</dbReference>
<sequence length="262" mass="29789">MLLNLKDIQAHISSENYCNHPGKSDVLPFVDEDTFLIADLLKAIIQENGFAVINMKERTVLSILRGLAKTFGQQIRDVGINKKYIARVEAVNNGKFYINTAFSQPLHCDEGYRTAFPRFVSLYCVKSSLKGGVSTIIKVTELLAGLRAVFKEDIENLFCPNFIQINTASGKTKKQLLFHMSNGMIGMSYSPTVRGLETNELGYDMISWINKFIHEPANQYRFSLKENDLLMMDNCQVLHGRTAFSDQDDRLLLRFWNESISQ</sequence>
<keyword evidence="3" id="KW-0045">Antibiotic biosynthesis</keyword>
<dbReference type="GO" id="GO:0016706">
    <property type="term" value="F:2-oxoglutarate-dependent dioxygenase activity"/>
    <property type="evidence" value="ECO:0007669"/>
    <property type="project" value="UniProtKB-ARBA"/>
</dbReference>
<dbReference type="PATRIC" id="fig|1122169.6.peg.2258"/>
<evidence type="ECO:0000256" key="3">
    <source>
        <dbReference type="ARBA" id="ARBA00023194"/>
    </source>
</evidence>
<evidence type="ECO:0000256" key="1">
    <source>
        <dbReference type="ARBA" id="ARBA00001954"/>
    </source>
</evidence>
<accession>A0A0W0YQY3</accession>
<dbReference type="InterPro" id="IPR003819">
    <property type="entry name" value="TauD/TfdA-like"/>
</dbReference>
<dbReference type="InterPro" id="IPR050411">
    <property type="entry name" value="AlphaKG_dependent_hydroxylases"/>
</dbReference>
<comment type="cofactor">
    <cofactor evidence="1">
        <name>Fe(2+)</name>
        <dbReference type="ChEBI" id="CHEBI:29033"/>
    </cofactor>
</comment>
<evidence type="ECO:0000256" key="2">
    <source>
        <dbReference type="ARBA" id="ARBA00023002"/>
    </source>
</evidence>
<dbReference type="RefSeq" id="WP_018576959.1">
    <property type="nucleotide sequence ID" value="NZ_KB892393.1"/>
</dbReference>
<dbReference type="OrthoDB" id="979809at2"/>
<evidence type="ECO:0000259" key="4">
    <source>
        <dbReference type="Pfam" id="PF02668"/>
    </source>
</evidence>
<dbReference type="GO" id="GO:0017000">
    <property type="term" value="P:antibiotic biosynthetic process"/>
    <property type="evidence" value="ECO:0007669"/>
    <property type="project" value="UniProtKB-KW"/>
</dbReference>
<keyword evidence="5" id="KW-0223">Dioxygenase</keyword>
<dbReference type="SUPFAM" id="SSF51197">
    <property type="entry name" value="Clavaminate synthase-like"/>
    <property type="match status" value="1"/>
</dbReference>
<evidence type="ECO:0000313" key="5">
    <source>
        <dbReference type="EMBL" id="KTD59281.1"/>
    </source>
</evidence>
<proteinExistence type="predicted"/>